<dbReference type="InterPro" id="IPR036388">
    <property type="entry name" value="WH-like_DNA-bd_sf"/>
</dbReference>
<evidence type="ECO:0000313" key="3">
    <source>
        <dbReference type="EMBL" id="GLZ78321.1"/>
    </source>
</evidence>
<sequence>MSTGPRHPGDLQRDILAALADRDGRAATVAELHTDVGATSAGAVLQSLKRLRQAGRVETVAGRRPIRWRLTGAPPSAPAVAAPILRPNGRLYHPRALADGSDVDVLARMRSHGVPVLLYGPPGTGKTALVEAAFPDLVTIAGDGDTAVADFTGEYTQEPDGTYRFVHGPLVTAMREGRVLFIDDATLIAPSVLAVLYPAMDGRGEITVKAHTGETIKAADGFYVIAGHNPGVAGAILTEALSSRFAVHIEVTSDWDLAERLGVPQQAITVAMNLAANAASGAIGWSPQLRELLAVKKVTETLGLDAALANLVAVAPAIDRPLVAEVVSRVTGRTIRPLALGPQLPAAPPPVR</sequence>
<proteinExistence type="predicted"/>
<dbReference type="GO" id="GO:0016887">
    <property type="term" value="F:ATP hydrolysis activity"/>
    <property type="evidence" value="ECO:0007669"/>
    <property type="project" value="InterPro"/>
</dbReference>
<keyword evidence="4" id="KW-1185">Reference proteome</keyword>
<organism evidence="3 4">
    <name type="scientific">Actinorhabdospora filicis</name>
    <dbReference type="NCBI Taxonomy" id="1785913"/>
    <lineage>
        <taxon>Bacteria</taxon>
        <taxon>Bacillati</taxon>
        <taxon>Actinomycetota</taxon>
        <taxon>Actinomycetes</taxon>
        <taxon>Micromonosporales</taxon>
        <taxon>Micromonosporaceae</taxon>
        <taxon>Actinorhabdospora</taxon>
    </lineage>
</organism>
<name>A0A9W6WA78_9ACTN</name>
<dbReference type="SUPFAM" id="SSF46785">
    <property type="entry name" value="Winged helix' DNA-binding domain"/>
    <property type="match status" value="1"/>
</dbReference>
<dbReference type="AlphaFoldDB" id="A0A9W6WA78"/>
<dbReference type="Pfam" id="PF07728">
    <property type="entry name" value="AAA_5"/>
    <property type="match status" value="1"/>
</dbReference>
<evidence type="ECO:0000259" key="2">
    <source>
        <dbReference type="SMART" id="SM00382"/>
    </source>
</evidence>
<comment type="caution">
    <text evidence="3">The sequence shown here is derived from an EMBL/GenBank/DDBJ whole genome shotgun (WGS) entry which is preliminary data.</text>
</comment>
<dbReference type="CDD" id="cd00009">
    <property type="entry name" value="AAA"/>
    <property type="match status" value="1"/>
</dbReference>
<dbReference type="PANTHER" id="PTHR42759">
    <property type="entry name" value="MOXR FAMILY PROTEIN"/>
    <property type="match status" value="1"/>
</dbReference>
<dbReference type="PANTHER" id="PTHR42759:SF1">
    <property type="entry name" value="MAGNESIUM-CHELATASE SUBUNIT CHLD"/>
    <property type="match status" value="1"/>
</dbReference>
<evidence type="ECO:0000256" key="1">
    <source>
        <dbReference type="ARBA" id="ARBA00023125"/>
    </source>
</evidence>
<dbReference type="Gene3D" id="1.10.10.10">
    <property type="entry name" value="Winged helix-like DNA-binding domain superfamily/Winged helix DNA-binding domain"/>
    <property type="match status" value="1"/>
</dbReference>
<protein>
    <recommendedName>
        <fullName evidence="2">AAA+ ATPase domain-containing protein</fullName>
    </recommendedName>
</protein>
<dbReference type="EMBL" id="BSTX01000002">
    <property type="protein sequence ID" value="GLZ78321.1"/>
    <property type="molecule type" value="Genomic_DNA"/>
</dbReference>
<gene>
    <name evidence="3" type="ORF">Afil01_31280</name>
</gene>
<dbReference type="CDD" id="cd00090">
    <property type="entry name" value="HTH_ARSR"/>
    <property type="match status" value="1"/>
</dbReference>
<reference evidence="3" key="1">
    <citation type="submission" date="2023-03" db="EMBL/GenBank/DDBJ databases">
        <title>Actinorhabdospora filicis NBRC 111898.</title>
        <authorList>
            <person name="Ichikawa N."/>
            <person name="Sato H."/>
            <person name="Tonouchi N."/>
        </authorList>
    </citation>
    <scope>NUCLEOTIDE SEQUENCE</scope>
    <source>
        <strain evidence="3">NBRC 111898</strain>
    </source>
</reference>
<dbReference type="InterPro" id="IPR011704">
    <property type="entry name" value="ATPase_dyneun-rel_AAA"/>
</dbReference>
<dbReference type="InterPro" id="IPR003593">
    <property type="entry name" value="AAA+_ATPase"/>
</dbReference>
<dbReference type="Gene3D" id="3.40.50.300">
    <property type="entry name" value="P-loop containing nucleotide triphosphate hydrolases"/>
    <property type="match status" value="1"/>
</dbReference>
<dbReference type="GO" id="GO:0005524">
    <property type="term" value="F:ATP binding"/>
    <property type="evidence" value="ECO:0007669"/>
    <property type="project" value="InterPro"/>
</dbReference>
<dbReference type="RefSeq" id="WP_285663480.1">
    <property type="nucleotide sequence ID" value="NZ_BSTX01000002.1"/>
</dbReference>
<feature type="domain" description="AAA+ ATPase" evidence="2">
    <location>
        <begin position="112"/>
        <end position="254"/>
    </location>
</feature>
<accession>A0A9W6WA78</accession>
<dbReference type="InterPro" id="IPR050764">
    <property type="entry name" value="CbbQ/NirQ/NorQ/GpvN"/>
</dbReference>
<dbReference type="SMART" id="SM00382">
    <property type="entry name" value="AAA"/>
    <property type="match status" value="1"/>
</dbReference>
<dbReference type="Proteomes" id="UP001165079">
    <property type="component" value="Unassembled WGS sequence"/>
</dbReference>
<evidence type="ECO:0000313" key="4">
    <source>
        <dbReference type="Proteomes" id="UP001165079"/>
    </source>
</evidence>
<dbReference type="InterPro" id="IPR036390">
    <property type="entry name" value="WH_DNA-bd_sf"/>
</dbReference>
<keyword evidence="1" id="KW-0238">DNA-binding</keyword>
<dbReference type="SUPFAM" id="SSF52540">
    <property type="entry name" value="P-loop containing nucleoside triphosphate hydrolases"/>
    <property type="match status" value="1"/>
</dbReference>
<dbReference type="InterPro" id="IPR027417">
    <property type="entry name" value="P-loop_NTPase"/>
</dbReference>
<dbReference type="InterPro" id="IPR011991">
    <property type="entry name" value="ArsR-like_HTH"/>
</dbReference>
<dbReference type="GO" id="GO:0003677">
    <property type="term" value="F:DNA binding"/>
    <property type="evidence" value="ECO:0007669"/>
    <property type="project" value="UniProtKB-KW"/>
</dbReference>